<feature type="region of interest" description="Disordered" evidence="5">
    <location>
        <begin position="425"/>
        <end position="450"/>
    </location>
</feature>
<name>A0A8T0QC76_PANVG</name>
<sequence length="657" mass="71723">MEMWDAMETENHVAERGLVPASGGDVQVHDERGGAKVDGFVRRDQSCRYASSDGIPSDLLVKVGGVNFHLHKHPMVSRSARLGRLVDEASALPHGPDAATVVEVELPNLPGGHGAFELAAKFCYGVVVDITAANVAALRCAAKYLEMTEELEEGNLAARAEAFLSCVVANSWRDSVAVLRSCDEGLSPWAEDLQLVRRCSESVAAKACTNPRAVRWAYAGRRSLAKTATMTTRAGTSSDTVPPPADWWVDDICVLRIDHFVRVITAVQAKGMRGDLIGAAITRYASKWLSPVILSEESAGMRGSEPWQQAGDGVLQMVIAVAGEGGDTQPETAAGEQRRVVESLISIIPPHKDCVSCSFLLRLLRLAVMLRAAPALVTEVEKLVGMQLDQAALPDILVPSYPYGRSDAAYDVDLVQRLVEQFVMQEQPSSSSSPSRGKAEKQEQHQSTRAQRVACLLDSYLSEVSRDRNLPLGKFQALAESLPEPARACHDGLYRAVDSYMKAHPAATEHERKRLCRAVDCGKLSREVRLHAAQNERLPLRVVVQVLLSEQARMPGALGRAGRKEEDVSALRMEVESVSAKYMELQREVEFLQRQVERMLPPPSAAGKQQQGVSGWTSGWKKLGRLGRIQVEQPVVSAAPDDIGSREPRPRRRNSAS</sequence>
<reference evidence="7" key="1">
    <citation type="submission" date="2020-05" db="EMBL/GenBank/DDBJ databases">
        <title>WGS assembly of Panicum virgatum.</title>
        <authorList>
            <person name="Lovell J.T."/>
            <person name="Jenkins J."/>
            <person name="Shu S."/>
            <person name="Juenger T.E."/>
            <person name="Schmutz J."/>
        </authorList>
    </citation>
    <scope>NUCLEOTIDE SEQUENCE</scope>
    <source>
        <strain evidence="7">AP13</strain>
    </source>
</reference>
<dbReference type="InterPro" id="IPR011333">
    <property type="entry name" value="SKP1/BTB/POZ_sf"/>
</dbReference>
<dbReference type="PROSITE" id="PS51649">
    <property type="entry name" value="NPH3"/>
    <property type="match status" value="1"/>
</dbReference>
<protein>
    <recommendedName>
        <fullName evidence="6">NPH3 domain-containing protein</fullName>
    </recommendedName>
</protein>
<evidence type="ECO:0000313" key="8">
    <source>
        <dbReference type="Proteomes" id="UP000823388"/>
    </source>
</evidence>
<keyword evidence="4" id="KW-0175">Coiled coil</keyword>
<dbReference type="InterPro" id="IPR027356">
    <property type="entry name" value="NPH3_dom"/>
</dbReference>
<accession>A0A8T0QC76</accession>
<feature type="region of interest" description="Disordered" evidence="5">
    <location>
        <begin position="631"/>
        <end position="657"/>
    </location>
</feature>
<evidence type="ECO:0000256" key="4">
    <source>
        <dbReference type="SAM" id="Coils"/>
    </source>
</evidence>
<dbReference type="OrthoDB" id="624345at2759"/>
<comment type="caution">
    <text evidence="7">The sequence shown here is derived from an EMBL/GenBank/DDBJ whole genome shotgun (WGS) entry which is preliminary data.</text>
</comment>
<dbReference type="Proteomes" id="UP000823388">
    <property type="component" value="Chromosome 7K"/>
</dbReference>
<evidence type="ECO:0000256" key="2">
    <source>
        <dbReference type="ARBA" id="ARBA00022786"/>
    </source>
</evidence>
<feature type="coiled-coil region" evidence="4">
    <location>
        <begin position="568"/>
        <end position="595"/>
    </location>
</feature>
<feature type="compositionally biased region" description="Basic and acidic residues" evidence="5">
    <location>
        <begin position="437"/>
        <end position="446"/>
    </location>
</feature>
<comment type="pathway">
    <text evidence="1">Protein modification; protein ubiquitination.</text>
</comment>
<dbReference type="EMBL" id="CM029049">
    <property type="protein sequence ID" value="KAG2570419.1"/>
    <property type="molecule type" value="Genomic_DNA"/>
</dbReference>
<comment type="similarity">
    <text evidence="3">Belongs to the NPH3 family.</text>
</comment>
<dbReference type="Gene3D" id="3.30.710.10">
    <property type="entry name" value="Potassium Channel Kv1.1, Chain A"/>
    <property type="match status" value="1"/>
</dbReference>
<feature type="domain" description="NPH3" evidence="6">
    <location>
        <begin position="246"/>
        <end position="553"/>
    </location>
</feature>
<dbReference type="Pfam" id="PF03000">
    <property type="entry name" value="NPH3"/>
    <property type="match status" value="1"/>
</dbReference>
<proteinExistence type="inferred from homology"/>
<evidence type="ECO:0000313" key="7">
    <source>
        <dbReference type="EMBL" id="KAG2570419.1"/>
    </source>
</evidence>
<keyword evidence="8" id="KW-1185">Reference proteome</keyword>
<evidence type="ECO:0000256" key="1">
    <source>
        <dbReference type="ARBA" id="ARBA00004906"/>
    </source>
</evidence>
<dbReference type="SUPFAM" id="SSF54695">
    <property type="entry name" value="POZ domain"/>
    <property type="match status" value="1"/>
</dbReference>
<gene>
    <name evidence="7" type="ORF">PVAP13_7KG053000</name>
</gene>
<keyword evidence="2" id="KW-0833">Ubl conjugation pathway</keyword>
<organism evidence="7 8">
    <name type="scientific">Panicum virgatum</name>
    <name type="common">Blackwell switchgrass</name>
    <dbReference type="NCBI Taxonomy" id="38727"/>
    <lineage>
        <taxon>Eukaryota</taxon>
        <taxon>Viridiplantae</taxon>
        <taxon>Streptophyta</taxon>
        <taxon>Embryophyta</taxon>
        <taxon>Tracheophyta</taxon>
        <taxon>Spermatophyta</taxon>
        <taxon>Magnoliopsida</taxon>
        <taxon>Liliopsida</taxon>
        <taxon>Poales</taxon>
        <taxon>Poaceae</taxon>
        <taxon>PACMAD clade</taxon>
        <taxon>Panicoideae</taxon>
        <taxon>Panicodae</taxon>
        <taxon>Paniceae</taxon>
        <taxon>Panicinae</taxon>
        <taxon>Panicum</taxon>
        <taxon>Panicum sect. Hiantes</taxon>
    </lineage>
</organism>
<dbReference type="PANTHER" id="PTHR32370">
    <property type="entry name" value="OS12G0117600 PROTEIN"/>
    <property type="match status" value="1"/>
</dbReference>
<evidence type="ECO:0000256" key="5">
    <source>
        <dbReference type="SAM" id="MobiDB-lite"/>
    </source>
</evidence>
<dbReference type="AlphaFoldDB" id="A0A8T0QC76"/>
<evidence type="ECO:0000256" key="3">
    <source>
        <dbReference type="PROSITE-ProRule" id="PRU00982"/>
    </source>
</evidence>
<evidence type="ECO:0000259" key="6">
    <source>
        <dbReference type="PROSITE" id="PS51649"/>
    </source>
</evidence>
<dbReference type="InterPro" id="IPR043454">
    <property type="entry name" value="NPH3/RPT2-like"/>
</dbReference>